<dbReference type="PROSITE" id="PS50126">
    <property type="entry name" value="S1"/>
    <property type="match status" value="1"/>
</dbReference>
<dbReference type="SUPFAM" id="SSF53098">
    <property type="entry name" value="Ribonuclease H-like"/>
    <property type="match status" value="1"/>
</dbReference>
<proteinExistence type="predicted"/>
<dbReference type="InterPro" id="IPR023323">
    <property type="entry name" value="Tex-like_dom_sf"/>
</dbReference>
<dbReference type="FunFam" id="2.40.50.140:FF:000051">
    <property type="entry name" value="RNA-binding transcriptional accessory protein"/>
    <property type="match status" value="1"/>
</dbReference>
<protein>
    <recommendedName>
        <fullName evidence="2">Small ribosomal subunit protein bS1</fullName>
    </recommendedName>
    <alternativeName>
        <fullName evidence="3">30S ribosomal protein S1</fullName>
    </alternativeName>
</protein>
<dbReference type="Pfam" id="PF16921">
    <property type="entry name" value="Tex_YqgF"/>
    <property type="match status" value="1"/>
</dbReference>
<dbReference type="GO" id="GO:0006412">
    <property type="term" value="P:translation"/>
    <property type="evidence" value="ECO:0007669"/>
    <property type="project" value="TreeGrafter"/>
</dbReference>
<evidence type="ECO:0000256" key="1">
    <source>
        <dbReference type="ARBA" id="ARBA00025604"/>
    </source>
</evidence>
<dbReference type="FunFam" id="1.10.10.650:FF:000001">
    <property type="entry name" value="S1 RNA-binding domain 1"/>
    <property type="match status" value="1"/>
</dbReference>
<comment type="caution">
    <text evidence="6">The sequence shown here is derived from an EMBL/GenBank/DDBJ whole genome shotgun (WGS) entry which is preliminary data.</text>
</comment>
<evidence type="ECO:0000259" key="5">
    <source>
        <dbReference type="PROSITE" id="PS50126"/>
    </source>
</evidence>
<dbReference type="Pfam" id="PF09371">
    <property type="entry name" value="Tex_N"/>
    <property type="match status" value="1"/>
</dbReference>
<dbReference type="InterPro" id="IPR041692">
    <property type="entry name" value="HHH_9"/>
</dbReference>
<evidence type="ECO:0000256" key="2">
    <source>
        <dbReference type="ARBA" id="ARBA00035293"/>
    </source>
</evidence>
<dbReference type="SUPFAM" id="SSF50249">
    <property type="entry name" value="Nucleic acid-binding proteins"/>
    <property type="match status" value="1"/>
</dbReference>
<dbReference type="Gene3D" id="3.30.420.140">
    <property type="entry name" value="YqgF/RNase H-like domain"/>
    <property type="match status" value="1"/>
</dbReference>
<dbReference type="PANTHER" id="PTHR10724">
    <property type="entry name" value="30S RIBOSOMAL PROTEIN S1"/>
    <property type="match status" value="1"/>
</dbReference>
<dbReference type="OrthoDB" id="9804714at2"/>
<dbReference type="Proteomes" id="UP000249364">
    <property type="component" value="Unassembled WGS sequence"/>
</dbReference>
<dbReference type="Pfam" id="PF17674">
    <property type="entry name" value="HHH_9"/>
    <property type="match status" value="1"/>
</dbReference>
<feature type="compositionally biased region" description="Low complexity" evidence="4">
    <location>
        <begin position="759"/>
        <end position="778"/>
    </location>
</feature>
<gene>
    <name evidence="6" type="ORF">LY56_00219</name>
</gene>
<dbReference type="InterPro" id="IPR012337">
    <property type="entry name" value="RNaseH-like_sf"/>
</dbReference>
<dbReference type="SUPFAM" id="SSF158832">
    <property type="entry name" value="Tex N-terminal region-like"/>
    <property type="match status" value="1"/>
</dbReference>
<feature type="region of interest" description="Disordered" evidence="4">
    <location>
        <begin position="720"/>
        <end position="778"/>
    </location>
</feature>
<dbReference type="InterPro" id="IPR006641">
    <property type="entry name" value="YqgF/RNaseH-like_dom"/>
</dbReference>
<evidence type="ECO:0000313" key="6">
    <source>
        <dbReference type="EMBL" id="PZX48071.1"/>
    </source>
</evidence>
<dbReference type="InterPro" id="IPR032639">
    <property type="entry name" value="Tex_YqgF"/>
</dbReference>
<feature type="domain" description="S1 motif" evidence="5">
    <location>
        <begin position="650"/>
        <end position="719"/>
    </location>
</feature>
<evidence type="ECO:0000313" key="7">
    <source>
        <dbReference type="Proteomes" id="UP000249364"/>
    </source>
</evidence>
<evidence type="ECO:0000256" key="4">
    <source>
        <dbReference type="SAM" id="MobiDB-lite"/>
    </source>
</evidence>
<dbReference type="PANTHER" id="PTHR10724:SF10">
    <property type="entry name" value="S1 RNA-BINDING DOMAIN-CONTAINING PROTEIN 1"/>
    <property type="match status" value="1"/>
</dbReference>
<dbReference type="InterPro" id="IPR055179">
    <property type="entry name" value="Tex-like_central_region"/>
</dbReference>
<dbReference type="AlphaFoldDB" id="A0A2W7QIY2"/>
<evidence type="ECO:0000256" key="3">
    <source>
        <dbReference type="ARBA" id="ARBA00035517"/>
    </source>
</evidence>
<dbReference type="RefSeq" id="WP_071468974.1">
    <property type="nucleotide sequence ID" value="NZ_MEHT01000009.1"/>
</dbReference>
<dbReference type="Gene3D" id="1.10.150.310">
    <property type="entry name" value="Tex RuvX-like domain-like"/>
    <property type="match status" value="1"/>
</dbReference>
<dbReference type="SUPFAM" id="SSF47781">
    <property type="entry name" value="RuvA domain 2-like"/>
    <property type="match status" value="2"/>
</dbReference>
<dbReference type="FunFam" id="3.30.420.140:FF:000001">
    <property type="entry name" value="RNA-binding transcriptional accessory protein"/>
    <property type="match status" value="1"/>
</dbReference>
<dbReference type="Pfam" id="PF22706">
    <property type="entry name" value="Tex_central_region"/>
    <property type="match status" value="1"/>
</dbReference>
<dbReference type="InterPro" id="IPR050437">
    <property type="entry name" value="Ribos_protein_bS1-like"/>
</dbReference>
<dbReference type="SMART" id="SM00316">
    <property type="entry name" value="S1"/>
    <property type="match status" value="1"/>
</dbReference>
<dbReference type="Pfam" id="PF12836">
    <property type="entry name" value="HHH_3"/>
    <property type="match status" value="1"/>
</dbReference>
<dbReference type="InterPro" id="IPR044146">
    <property type="entry name" value="S1_Tex"/>
</dbReference>
<name>A0A2W7QIY2_9RHOB</name>
<dbReference type="InterPro" id="IPR023319">
    <property type="entry name" value="Tex-like_HTH_dom_sf"/>
</dbReference>
<dbReference type="Gene3D" id="2.40.50.140">
    <property type="entry name" value="Nucleic acid-binding proteins"/>
    <property type="match status" value="1"/>
</dbReference>
<dbReference type="GO" id="GO:0003735">
    <property type="term" value="F:structural constituent of ribosome"/>
    <property type="evidence" value="ECO:0007669"/>
    <property type="project" value="TreeGrafter"/>
</dbReference>
<dbReference type="EMBL" id="QKZQ01000001">
    <property type="protein sequence ID" value="PZX48071.1"/>
    <property type="molecule type" value="Genomic_DNA"/>
</dbReference>
<dbReference type="InterPro" id="IPR037027">
    <property type="entry name" value="YqgF/RNaseH-like_dom_sf"/>
</dbReference>
<dbReference type="FunFam" id="1.10.150.310:FF:000001">
    <property type="entry name" value="RNA-binding transcriptional accessory protein"/>
    <property type="match status" value="1"/>
</dbReference>
<dbReference type="STRING" id="121821.GCA_001870675_02292"/>
<dbReference type="InterPro" id="IPR018974">
    <property type="entry name" value="Tex-like_N"/>
</dbReference>
<reference evidence="6 7" key="1">
    <citation type="submission" date="2018-06" db="EMBL/GenBank/DDBJ databases">
        <title>Genomic Encyclopedia of Archaeal and Bacterial Type Strains, Phase II (KMG-II): from individual species to whole genera.</title>
        <authorList>
            <person name="Goeker M."/>
        </authorList>
    </citation>
    <scope>NUCLEOTIDE SEQUENCE [LARGE SCALE GENOMIC DNA]</scope>
    <source>
        <strain evidence="6 7">DSM 13087</strain>
    </source>
</reference>
<organism evidence="6 7">
    <name type="scientific">Roseinatronobacter thiooxidans</name>
    <dbReference type="NCBI Taxonomy" id="121821"/>
    <lineage>
        <taxon>Bacteria</taxon>
        <taxon>Pseudomonadati</taxon>
        <taxon>Pseudomonadota</taxon>
        <taxon>Alphaproteobacteria</taxon>
        <taxon>Rhodobacterales</taxon>
        <taxon>Paracoccaceae</taxon>
        <taxon>Roseinatronobacter</taxon>
    </lineage>
</organism>
<dbReference type="SMART" id="SM00732">
    <property type="entry name" value="YqgFc"/>
    <property type="match status" value="1"/>
</dbReference>
<dbReference type="InterPro" id="IPR010994">
    <property type="entry name" value="RuvA_2-like"/>
</dbReference>
<dbReference type="InterPro" id="IPR012340">
    <property type="entry name" value="NA-bd_OB-fold"/>
</dbReference>
<dbReference type="GO" id="GO:0006139">
    <property type="term" value="P:nucleobase-containing compound metabolic process"/>
    <property type="evidence" value="ECO:0007669"/>
    <property type="project" value="InterPro"/>
</dbReference>
<dbReference type="GO" id="GO:0005737">
    <property type="term" value="C:cytoplasm"/>
    <property type="evidence" value="ECO:0007669"/>
    <property type="project" value="UniProtKB-ARBA"/>
</dbReference>
<sequence length="778" mass="83208">MQDPNPRITQAIATEINARPAQVAAAIALLDGGATVPFIARYRKEVTDGLDDTQLRTLSDRLVYLRDMEARRGVILGSIREQGKLTDALAQAIGAAQTKAALEDIYLPFKPKRRTKAMIARENGLEPLLRAILADRAAEPDALAEAYVTEAVPTVKAALDGARDILTEELSENATLLGKLRDFMRKEAVISARVQPGKEAEGAKFSDYFDHSESWATIPSHRALAILRAAKEEVVTIDIAPDPDTGVERAQAMIGAAIGIPGHAPGDMWLRKTAAWTWRVKLSLSMYADLMGELRQRAHEDAIMVFARNLKDLLLAAPAGPRATLGLDPGIRTGVKAAVVDATGKLVATDTLYPFQPKNDLRGAQARILQLIAQHGVELIAIGNGTASRETERMVADALKAMPQGRARPTSVIVSEAGASIYSASELAAKEFPDLDVSLRGAVSIARRLQDPLAELVKITPQSIGVGQYQHDVDQRRLAQSLDAVVEDAVNAVGVDLNIASAPLLARVAGLGASLAQSVVAHRDAQGAFPSRKALLKVAGLGPKAFEQCAGFLRIRESAEPLDATSVHPEAYGVARRIVQACGRDIRAIMGQPEALKGLRAQDFVDDNFGLPTVRDILAELEKPGRDPRPSFVTARFTDGVDDIKDLRAGMLMEGTVTNVAAFGAFVDIGVHQDGLVHVSQLADRFVKDPHEVVKAGDVVKVRVTEVDVPLKRIGLSMRKDGGAAAESGAPRQQKDIKPRGQHSAKPAKPAHQPSKQPAADSQGALGAALLQAMRGKT</sequence>
<dbReference type="Gene3D" id="1.10.3500.10">
    <property type="entry name" value="Tex N-terminal region-like"/>
    <property type="match status" value="1"/>
</dbReference>
<dbReference type="Gene3D" id="1.10.10.650">
    <property type="entry name" value="RuvA domain 2-like"/>
    <property type="match status" value="1"/>
</dbReference>
<keyword evidence="7" id="KW-1185">Reference proteome</keyword>
<dbReference type="GO" id="GO:0003729">
    <property type="term" value="F:mRNA binding"/>
    <property type="evidence" value="ECO:0007669"/>
    <property type="project" value="TreeGrafter"/>
</dbReference>
<dbReference type="Pfam" id="PF00575">
    <property type="entry name" value="S1"/>
    <property type="match status" value="1"/>
</dbReference>
<dbReference type="CDD" id="cd05685">
    <property type="entry name" value="S1_Tex"/>
    <property type="match status" value="1"/>
</dbReference>
<accession>A0A2W7QIY2</accession>
<comment type="function">
    <text evidence="1">Binds mRNA; thus facilitating recognition of the initiation point. It is needed to translate mRNA with a short Shine-Dalgarno (SD) purine-rich sequence.</text>
</comment>
<dbReference type="InterPro" id="IPR003029">
    <property type="entry name" value="S1_domain"/>
</dbReference>